<keyword evidence="2" id="KW-1185">Reference proteome</keyword>
<evidence type="ECO:0000313" key="2">
    <source>
        <dbReference type="Proteomes" id="UP000828390"/>
    </source>
</evidence>
<gene>
    <name evidence="1" type="ORF">DPMN_038572</name>
</gene>
<proteinExistence type="predicted"/>
<accession>A0A9D4RNS7</accession>
<protein>
    <submittedName>
        <fullName evidence="1">Uncharacterized protein</fullName>
    </submittedName>
</protein>
<dbReference type="EMBL" id="JAIWYP010000002">
    <property type="protein sequence ID" value="KAH3875309.1"/>
    <property type="molecule type" value="Genomic_DNA"/>
</dbReference>
<comment type="caution">
    <text evidence="1">The sequence shown here is derived from an EMBL/GenBank/DDBJ whole genome shotgun (WGS) entry which is preliminary data.</text>
</comment>
<dbReference type="AlphaFoldDB" id="A0A9D4RNS7"/>
<name>A0A9D4RNS7_DREPO</name>
<reference evidence="1" key="2">
    <citation type="submission" date="2020-11" db="EMBL/GenBank/DDBJ databases">
        <authorList>
            <person name="McCartney M.A."/>
            <person name="Auch B."/>
            <person name="Kono T."/>
            <person name="Mallez S."/>
            <person name="Becker A."/>
            <person name="Gohl D.M."/>
            <person name="Silverstein K.A.T."/>
            <person name="Koren S."/>
            <person name="Bechman K.B."/>
            <person name="Herman A."/>
            <person name="Abrahante J.E."/>
            <person name="Garbe J."/>
        </authorList>
    </citation>
    <scope>NUCLEOTIDE SEQUENCE</scope>
    <source>
        <strain evidence="1">Duluth1</strain>
        <tissue evidence="1">Whole animal</tissue>
    </source>
</reference>
<dbReference type="Proteomes" id="UP000828390">
    <property type="component" value="Unassembled WGS sequence"/>
</dbReference>
<organism evidence="1 2">
    <name type="scientific">Dreissena polymorpha</name>
    <name type="common">Zebra mussel</name>
    <name type="synonym">Mytilus polymorpha</name>
    <dbReference type="NCBI Taxonomy" id="45954"/>
    <lineage>
        <taxon>Eukaryota</taxon>
        <taxon>Metazoa</taxon>
        <taxon>Spiralia</taxon>
        <taxon>Lophotrochozoa</taxon>
        <taxon>Mollusca</taxon>
        <taxon>Bivalvia</taxon>
        <taxon>Autobranchia</taxon>
        <taxon>Heteroconchia</taxon>
        <taxon>Euheterodonta</taxon>
        <taxon>Imparidentia</taxon>
        <taxon>Neoheterodontei</taxon>
        <taxon>Myida</taxon>
        <taxon>Dreissenoidea</taxon>
        <taxon>Dreissenidae</taxon>
        <taxon>Dreissena</taxon>
    </lineage>
</organism>
<evidence type="ECO:0000313" key="1">
    <source>
        <dbReference type="EMBL" id="KAH3875309.1"/>
    </source>
</evidence>
<reference evidence="1" key="1">
    <citation type="journal article" date="2019" name="bioRxiv">
        <title>The Genome of the Zebra Mussel, Dreissena polymorpha: A Resource for Invasive Species Research.</title>
        <authorList>
            <person name="McCartney M.A."/>
            <person name="Auch B."/>
            <person name="Kono T."/>
            <person name="Mallez S."/>
            <person name="Zhang Y."/>
            <person name="Obille A."/>
            <person name="Becker A."/>
            <person name="Abrahante J.E."/>
            <person name="Garbe J."/>
            <person name="Badalamenti J.P."/>
            <person name="Herman A."/>
            <person name="Mangelson H."/>
            <person name="Liachko I."/>
            <person name="Sullivan S."/>
            <person name="Sone E.D."/>
            <person name="Koren S."/>
            <person name="Silverstein K.A.T."/>
            <person name="Beckman K.B."/>
            <person name="Gohl D.M."/>
        </authorList>
    </citation>
    <scope>NUCLEOTIDE SEQUENCE</scope>
    <source>
        <strain evidence="1">Duluth1</strain>
        <tissue evidence="1">Whole animal</tissue>
    </source>
</reference>
<sequence>MDSKAEVLTCSFKNDMDVRCVVEGIMFLAKGVNSDKLPRETTVFTINNGVCYHGHSMLNLLDRRGAIIPTIMRDALCEDENGRVLLRSALFIDAFSNIENQPNMVHN</sequence>